<dbReference type="Pfam" id="PF07995">
    <property type="entry name" value="GSDH"/>
    <property type="match status" value="1"/>
</dbReference>
<dbReference type="InterPro" id="IPR011041">
    <property type="entry name" value="Quinoprot_gluc/sorb_DH_b-prop"/>
</dbReference>
<comment type="caution">
    <text evidence="3">The sequence shown here is derived from an EMBL/GenBank/DDBJ whole genome shotgun (WGS) entry which is preliminary data.</text>
</comment>
<dbReference type="EMBL" id="JACWZY010000045">
    <property type="protein sequence ID" value="MBD2705130.1"/>
    <property type="molecule type" value="Genomic_DNA"/>
</dbReference>
<evidence type="ECO:0000313" key="4">
    <source>
        <dbReference type="Proteomes" id="UP000598820"/>
    </source>
</evidence>
<evidence type="ECO:0000256" key="1">
    <source>
        <dbReference type="SAM" id="SignalP"/>
    </source>
</evidence>
<organism evidence="3 4">
    <name type="scientific">Spirosoma profusum</name>
    <dbReference type="NCBI Taxonomy" id="2771354"/>
    <lineage>
        <taxon>Bacteria</taxon>
        <taxon>Pseudomonadati</taxon>
        <taxon>Bacteroidota</taxon>
        <taxon>Cytophagia</taxon>
        <taxon>Cytophagales</taxon>
        <taxon>Cytophagaceae</taxon>
        <taxon>Spirosoma</taxon>
    </lineage>
</organism>
<dbReference type="Pfam" id="PF12893">
    <property type="entry name" value="Lumazine_bd_2"/>
    <property type="match status" value="1"/>
</dbReference>
<feature type="domain" description="Glucose/Sorbosone dehydrogenase" evidence="2">
    <location>
        <begin position="158"/>
        <end position="496"/>
    </location>
</feature>
<keyword evidence="4" id="KW-1185">Reference proteome</keyword>
<dbReference type="InterPro" id="IPR039437">
    <property type="entry name" value="FrzH/put_lumazine-bd"/>
</dbReference>
<dbReference type="PANTHER" id="PTHR19328">
    <property type="entry name" value="HEDGEHOG-INTERACTING PROTEIN"/>
    <property type="match status" value="1"/>
</dbReference>
<feature type="chain" id="PRO_5036886263" evidence="1">
    <location>
        <begin position="22"/>
        <end position="502"/>
    </location>
</feature>
<dbReference type="Gene3D" id="3.10.450.50">
    <property type="match status" value="1"/>
</dbReference>
<protein>
    <submittedName>
        <fullName evidence="3">PQQ-dependent sugar dehydrogenase</fullName>
    </submittedName>
</protein>
<dbReference type="InterPro" id="IPR012938">
    <property type="entry name" value="Glc/Sorbosone_DH"/>
</dbReference>
<proteinExistence type="predicted"/>
<dbReference type="PANTHER" id="PTHR19328:SF75">
    <property type="entry name" value="ALDOSE SUGAR DEHYDROGENASE YLII"/>
    <property type="match status" value="1"/>
</dbReference>
<evidence type="ECO:0000259" key="2">
    <source>
        <dbReference type="Pfam" id="PF07995"/>
    </source>
</evidence>
<name>A0A927GAI8_9BACT</name>
<dbReference type="AlphaFoldDB" id="A0A927GAI8"/>
<keyword evidence="1" id="KW-0732">Signal</keyword>
<dbReference type="SUPFAM" id="SSF50952">
    <property type="entry name" value="Soluble quinoprotein glucose dehydrogenase"/>
    <property type="match status" value="1"/>
</dbReference>
<evidence type="ECO:0000313" key="3">
    <source>
        <dbReference type="EMBL" id="MBD2705130.1"/>
    </source>
</evidence>
<dbReference type="InterPro" id="IPR032710">
    <property type="entry name" value="NTF2-like_dom_sf"/>
</dbReference>
<sequence length="502" mass="56507">MKRLILLIGLLISYIPTFSQDASTERQLIENTIQLYFDGWATGDTTKLGKAMHASCHLKNYRDGKFIDYPRNQYLSLFKPHARPKNLSTRIVSVDITGNMGSAKVEISTERDLFTDYFNLMKTNEGWVIADKVSTRIAHRVFDINAIRPEKETIMEGLKRPWSLAFLTEDEALVSEKDGDLVRINLLNKAKTKISGFPSDMADSLIGFGDNTGRFEVLLDPDFKNNKFIYVSYAAQKGNLRTTKIIRAVLENNSLQHIKPLFVAEPYTTERYHYGGGMVFGKDGKLYVTIGERLFTEKDQPAIPIAQNIQDKRGKIYRINPDGTIPGDNPNFGPKATPGLYATGIRAAQGITLDSYTGNIWFSEHGTHQGDEINLLKAGANYGWPVKTTGKYRYLDYAPQPDPATNFTDPVWHWLQTVAPTGLHFYSGGEFGGWNRNLLVGGLSRGSLWRMVVDGEQIKSVEELFTDSRVRIRKVVQSPAGKLYLLSDELNGKLIRLKNTSF</sequence>
<reference evidence="3" key="1">
    <citation type="submission" date="2020-09" db="EMBL/GenBank/DDBJ databases">
        <authorList>
            <person name="Kim M.K."/>
        </authorList>
    </citation>
    <scope>NUCLEOTIDE SEQUENCE</scope>
    <source>
        <strain evidence="3">BT702</strain>
    </source>
</reference>
<feature type="signal peptide" evidence="1">
    <location>
        <begin position="1"/>
        <end position="21"/>
    </location>
</feature>
<dbReference type="RefSeq" id="WP_190892269.1">
    <property type="nucleotide sequence ID" value="NZ_JACWZY010000045.1"/>
</dbReference>
<dbReference type="SUPFAM" id="SSF54427">
    <property type="entry name" value="NTF2-like"/>
    <property type="match status" value="1"/>
</dbReference>
<dbReference type="Gene3D" id="2.120.10.30">
    <property type="entry name" value="TolB, C-terminal domain"/>
    <property type="match status" value="1"/>
</dbReference>
<dbReference type="Proteomes" id="UP000598820">
    <property type="component" value="Unassembled WGS sequence"/>
</dbReference>
<gene>
    <name evidence="3" type="ORF">IC229_31190</name>
</gene>
<dbReference type="InterPro" id="IPR011042">
    <property type="entry name" value="6-blade_b-propeller_TolB-like"/>
</dbReference>
<accession>A0A927GAI8</accession>